<comment type="similarity">
    <text evidence="9">Belongs to the SecE/SEC61-gamma family.</text>
</comment>
<keyword evidence="5 9" id="KW-0653">Protein transport</keyword>
<sequence length="60" mass="7014">MFNKISTFLQESRREFQRVNWPSRSETVRMTMIVVIFSLSIALFLGLLDALFTFALSKII</sequence>
<name>A0A1G1ZKG5_9BACT</name>
<dbReference type="InterPro" id="IPR001901">
    <property type="entry name" value="Translocase_SecE/Sec61-g"/>
</dbReference>
<keyword evidence="2 9" id="KW-0813">Transport</keyword>
<reference evidence="10 11" key="1">
    <citation type="journal article" date="2016" name="Nat. Commun.">
        <title>Thousands of microbial genomes shed light on interconnected biogeochemical processes in an aquifer system.</title>
        <authorList>
            <person name="Anantharaman K."/>
            <person name="Brown C.T."/>
            <person name="Hug L.A."/>
            <person name="Sharon I."/>
            <person name="Castelle C.J."/>
            <person name="Probst A.J."/>
            <person name="Thomas B.C."/>
            <person name="Singh A."/>
            <person name="Wilkins M.J."/>
            <person name="Karaoz U."/>
            <person name="Brodie E.L."/>
            <person name="Williams K.H."/>
            <person name="Hubbard S.S."/>
            <person name="Banfield J.F."/>
        </authorList>
    </citation>
    <scope>NUCLEOTIDE SEQUENCE [LARGE SCALE GENOMIC DNA]</scope>
</reference>
<comment type="subcellular location">
    <subcellularLocation>
        <location evidence="9">Cell membrane</location>
        <topology evidence="9">Single-pass membrane protein</topology>
    </subcellularLocation>
    <subcellularLocation>
        <location evidence="1">Membrane</location>
    </subcellularLocation>
</comment>
<accession>A0A1G1ZKG5</accession>
<comment type="caution">
    <text evidence="10">The sequence shown here is derived from an EMBL/GenBank/DDBJ whole genome shotgun (WGS) entry which is preliminary data.</text>
</comment>
<evidence type="ECO:0000313" key="11">
    <source>
        <dbReference type="Proteomes" id="UP000177174"/>
    </source>
</evidence>
<dbReference type="GO" id="GO:0009306">
    <property type="term" value="P:protein secretion"/>
    <property type="evidence" value="ECO:0007669"/>
    <property type="project" value="UniProtKB-UniRule"/>
</dbReference>
<evidence type="ECO:0000256" key="1">
    <source>
        <dbReference type="ARBA" id="ARBA00004370"/>
    </source>
</evidence>
<protein>
    <recommendedName>
        <fullName evidence="9">Protein translocase subunit SecE</fullName>
    </recommendedName>
</protein>
<dbReference type="InterPro" id="IPR038379">
    <property type="entry name" value="SecE_sf"/>
</dbReference>
<keyword evidence="8 9" id="KW-0472">Membrane</keyword>
<keyword evidence="4 9" id="KW-0812">Transmembrane</keyword>
<dbReference type="GO" id="GO:0043952">
    <property type="term" value="P:protein transport by the Sec complex"/>
    <property type="evidence" value="ECO:0007669"/>
    <property type="project" value="UniProtKB-UniRule"/>
</dbReference>
<dbReference type="EMBL" id="MHJH01000007">
    <property type="protein sequence ID" value="OGY65024.1"/>
    <property type="molecule type" value="Genomic_DNA"/>
</dbReference>
<proteinExistence type="inferred from homology"/>
<comment type="subunit">
    <text evidence="9">Component of the Sec protein translocase complex. Heterotrimer consisting of SecY, SecE and SecG subunits. The heterotrimers can form oligomers, although 1 heterotrimer is thought to be able to translocate proteins. Interacts with the ribosome. Interacts with SecDF, and other proteins may be involved. Interacts with SecA.</text>
</comment>
<evidence type="ECO:0000256" key="5">
    <source>
        <dbReference type="ARBA" id="ARBA00022927"/>
    </source>
</evidence>
<dbReference type="AlphaFoldDB" id="A0A1G1ZKG5"/>
<dbReference type="InterPro" id="IPR005807">
    <property type="entry name" value="SecE_bac"/>
</dbReference>
<dbReference type="Gene3D" id="1.20.5.1030">
    <property type="entry name" value="Preprotein translocase secy subunit"/>
    <property type="match status" value="1"/>
</dbReference>
<dbReference type="HAMAP" id="MF_00422">
    <property type="entry name" value="SecE"/>
    <property type="match status" value="1"/>
</dbReference>
<dbReference type="GO" id="GO:0006605">
    <property type="term" value="P:protein targeting"/>
    <property type="evidence" value="ECO:0007669"/>
    <property type="project" value="UniProtKB-UniRule"/>
</dbReference>
<evidence type="ECO:0000256" key="2">
    <source>
        <dbReference type="ARBA" id="ARBA00022448"/>
    </source>
</evidence>
<comment type="function">
    <text evidence="9">Essential subunit of the Sec protein translocation channel SecYEG. Clamps together the 2 halves of SecY. May contact the channel plug during translocation.</text>
</comment>
<keyword evidence="7 9" id="KW-0811">Translocation</keyword>
<dbReference type="Pfam" id="PF00584">
    <property type="entry name" value="SecE"/>
    <property type="match status" value="1"/>
</dbReference>
<dbReference type="STRING" id="1798405.A3E64_00680"/>
<keyword evidence="6 9" id="KW-1133">Transmembrane helix</keyword>
<keyword evidence="3 9" id="KW-1003">Cell membrane</keyword>
<evidence type="ECO:0000256" key="4">
    <source>
        <dbReference type="ARBA" id="ARBA00022692"/>
    </source>
</evidence>
<dbReference type="Proteomes" id="UP000177174">
    <property type="component" value="Unassembled WGS sequence"/>
</dbReference>
<evidence type="ECO:0000256" key="6">
    <source>
        <dbReference type="ARBA" id="ARBA00022989"/>
    </source>
</evidence>
<dbReference type="NCBIfam" id="TIGR00964">
    <property type="entry name" value="secE_bact"/>
    <property type="match status" value="1"/>
</dbReference>
<dbReference type="PANTHER" id="PTHR33910">
    <property type="entry name" value="PROTEIN TRANSLOCASE SUBUNIT SECE"/>
    <property type="match status" value="1"/>
</dbReference>
<dbReference type="PANTHER" id="PTHR33910:SF1">
    <property type="entry name" value="PROTEIN TRANSLOCASE SUBUNIT SECE"/>
    <property type="match status" value="1"/>
</dbReference>
<evidence type="ECO:0000256" key="9">
    <source>
        <dbReference type="HAMAP-Rule" id="MF_00422"/>
    </source>
</evidence>
<feature type="transmembrane region" description="Helical" evidence="9">
    <location>
        <begin position="30"/>
        <end position="56"/>
    </location>
</feature>
<organism evidence="10 11">
    <name type="scientific">Candidatus Harrisonbacteria bacterium RIFCSPHIGHO2_12_FULL_48_16</name>
    <dbReference type="NCBI Taxonomy" id="1798405"/>
    <lineage>
        <taxon>Bacteria</taxon>
        <taxon>Candidatus Harrisoniibacteriota</taxon>
    </lineage>
</organism>
<evidence type="ECO:0000313" key="10">
    <source>
        <dbReference type="EMBL" id="OGY65024.1"/>
    </source>
</evidence>
<dbReference type="PROSITE" id="PS01067">
    <property type="entry name" value="SECE_SEC61G"/>
    <property type="match status" value="1"/>
</dbReference>
<evidence type="ECO:0000256" key="7">
    <source>
        <dbReference type="ARBA" id="ARBA00023010"/>
    </source>
</evidence>
<dbReference type="GO" id="GO:0065002">
    <property type="term" value="P:intracellular protein transmembrane transport"/>
    <property type="evidence" value="ECO:0007669"/>
    <property type="project" value="UniProtKB-UniRule"/>
</dbReference>
<gene>
    <name evidence="9" type="primary">secE</name>
    <name evidence="10" type="ORF">A3E64_00680</name>
</gene>
<evidence type="ECO:0000256" key="3">
    <source>
        <dbReference type="ARBA" id="ARBA00022475"/>
    </source>
</evidence>
<evidence type="ECO:0000256" key="8">
    <source>
        <dbReference type="ARBA" id="ARBA00023136"/>
    </source>
</evidence>
<dbReference type="GO" id="GO:0008320">
    <property type="term" value="F:protein transmembrane transporter activity"/>
    <property type="evidence" value="ECO:0007669"/>
    <property type="project" value="UniProtKB-UniRule"/>
</dbReference>
<dbReference type="GO" id="GO:0005886">
    <property type="term" value="C:plasma membrane"/>
    <property type="evidence" value="ECO:0007669"/>
    <property type="project" value="UniProtKB-SubCell"/>
</dbReference>